<dbReference type="EMBL" id="CAJOBA010036735">
    <property type="protein sequence ID" value="CAF4028555.1"/>
    <property type="molecule type" value="Genomic_DNA"/>
</dbReference>
<dbReference type="GO" id="GO:0005737">
    <property type="term" value="C:cytoplasm"/>
    <property type="evidence" value="ECO:0007669"/>
    <property type="project" value="UniProtKB-SubCell"/>
</dbReference>
<dbReference type="SUPFAM" id="SSF48726">
    <property type="entry name" value="Immunoglobulin"/>
    <property type="match status" value="14"/>
</dbReference>
<protein>
    <recommendedName>
        <fullName evidence="7">Ig-like domain-containing protein</fullName>
    </recommendedName>
</protein>
<dbReference type="InterPro" id="IPR013783">
    <property type="entry name" value="Ig-like_fold"/>
</dbReference>
<feature type="region of interest" description="Disordered" evidence="6">
    <location>
        <begin position="1656"/>
        <end position="1709"/>
    </location>
</feature>
<feature type="non-terminal residue" evidence="8">
    <location>
        <position position="1858"/>
    </location>
</feature>
<feature type="domain" description="Ig-like" evidence="7">
    <location>
        <begin position="880"/>
        <end position="960"/>
    </location>
</feature>
<feature type="domain" description="Ig-like" evidence="7">
    <location>
        <begin position="1000"/>
        <end position="1093"/>
    </location>
</feature>
<dbReference type="InterPro" id="IPR052385">
    <property type="entry name" value="Obscurin/Obscurin-like_Reg"/>
</dbReference>
<keyword evidence="2" id="KW-0963">Cytoplasm</keyword>
<evidence type="ECO:0000256" key="2">
    <source>
        <dbReference type="ARBA" id="ARBA00022490"/>
    </source>
</evidence>
<dbReference type="InterPro" id="IPR013098">
    <property type="entry name" value="Ig_I-set"/>
</dbReference>
<dbReference type="Gene3D" id="2.60.40.10">
    <property type="entry name" value="Immunoglobulins"/>
    <property type="match status" value="15"/>
</dbReference>
<comment type="subcellular location">
    <subcellularLocation>
        <location evidence="1">Cytoplasm</location>
    </subcellularLocation>
</comment>
<dbReference type="Proteomes" id="UP000682733">
    <property type="component" value="Unassembled WGS sequence"/>
</dbReference>
<dbReference type="SMART" id="SM00409">
    <property type="entry name" value="IG"/>
    <property type="match status" value="15"/>
</dbReference>
<accession>A0A8S2EGH5</accession>
<feature type="compositionally biased region" description="Acidic residues" evidence="6">
    <location>
        <begin position="1687"/>
        <end position="1699"/>
    </location>
</feature>
<evidence type="ECO:0000256" key="4">
    <source>
        <dbReference type="ARBA" id="ARBA00023157"/>
    </source>
</evidence>
<organism evidence="8 10">
    <name type="scientific">Didymodactylos carnosus</name>
    <dbReference type="NCBI Taxonomy" id="1234261"/>
    <lineage>
        <taxon>Eukaryota</taxon>
        <taxon>Metazoa</taxon>
        <taxon>Spiralia</taxon>
        <taxon>Gnathifera</taxon>
        <taxon>Rotifera</taxon>
        <taxon>Eurotatoria</taxon>
        <taxon>Bdelloidea</taxon>
        <taxon>Philodinida</taxon>
        <taxon>Philodinidae</taxon>
        <taxon>Didymodactylos</taxon>
    </lineage>
</organism>
<evidence type="ECO:0000259" key="7">
    <source>
        <dbReference type="PROSITE" id="PS50835"/>
    </source>
</evidence>
<dbReference type="CDD" id="cd00096">
    <property type="entry name" value="Ig"/>
    <property type="match status" value="4"/>
</dbReference>
<comment type="caution">
    <text evidence="8">The sequence shown here is derived from an EMBL/GenBank/DDBJ whole genome shotgun (WGS) entry which is preliminary data.</text>
</comment>
<feature type="domain" description="Ig-like" evidence="7">
    <location>
        <begin position="1191"/>
        <end position="1261"/>
    </location>
</feature>
<evidence type="ECO:0000256" key="5">
    <source>
        <dbReference type="ARBA" id="ARBA00023319"/>
    </source>
</evidence>
<dbReference type="PANTHER" id="PTHR35971">
    <property type="entry name" value="SI:DKEY-31G6.6"/>
    <property type="match status" value="1"/>
</dbReference>
<dbReference type="FunFam" id="2.60.40.10:FF:000107">
    <property type="entry name" value="Myosin, light chain kinase a"/>
    <property type="match status" value="1"/>
</dbReference>
<dbReference type="InterPro" id="IPR007110">
    <property type="entry name" value="Ig-like_dom"/>
</dbReference>
<proteinExistence type="predicted"/>
<reference evidence="8" key="1">
    <citation type="submission" date="2021-02" db="EMBL/GenBank/DDBJ databases">
        <authorList>
            <person name="Nowell W R."/>
        </authorList>
    </citation>
    <scope>NUCLEOTIDE SEQUENCE</scope>
</reference>
<evidence type="ECO:0000313" key="8">
    <source>
        <dbReference type="EMBL" id="CAF1220457.1"/>
    </source>
</evidence>
<evidence type="ECO:0000313" key="10">
    <source>
        <dbReference type="Proteomes" id="UP000677228"/>
    </source>
</evidence>
<dbReference type="Pfam" id="PF07679">
    <property type="entry name" value="I-set"/>
    <property type="match status" value="9"/>
</dbReference>
<feature type="domain" description="Ig-like" evidence="7">
    <location>
        <begin position="1374"/>
        <end position="1466"/>
    </location>
</feature>
<feature type="domain" description="Ig-like" evidence="7">
    <location>
        <begin position="781"/>
        <end position="871"/>
    </location>
</feature>
<keyword evidence="5" id="KW-0393">Immunoglobulin domain</keyword>
<feature type="domain" description="Ig-like" evidence="7">
    <location>
        <begin position="1278"/>
        <end position="1371"/>
    </location>
</feature>
<dbReference type="PANTHER" id="PTHR35971:SF5">
    <property type="entry name" value="OBSCURIN LIKE CYTOSKELETAL ADAPTOR 1"/>
    <property type="match status" value="1"/>
</dbReference>
<feature type="domain" description="Ig-like" evidence="7">
    <location>
        <begin position="1705"/>
        <end position="1802"/>
    </location>
</feature>
<keyword evidence="4" id="KW-1015">Disulfide bond</keyword>
<name>A0A8S2EGH5_9BILA</name>
<dbReference type="Proteomes" id="UP000677228">
    <property type="component" value="Unassembled WGS sequence"/>
</dbReference>
<evidence type="ECO:0000256" key="3">
    <source>
        <dbReference type="ARBA" id="ARBA00022553"/>
    </source>
</evidence>
<feature type="domain" description="Ig-like" evidence="7">
    <location>
        <begin position="70"/>
        <end position="165"/>
    </location>
</feature>
<feature type="region of interest" description="Disordered" evidence="6">
    <location>
        <begin position="955"/>
        <end position="996"/>
    </location>
</feature>
<feature type="compositionally biased region" description="Basic and acidic residues" evidence="6">
    <location>
        <begin position="955"/>
        <end position="969"/>
    </location>
</feature>
<sequence length="1858" mass="210661">VDNKDIVFLLNDNPLSSEQSKRLKIERQNDNKKLVLTLKNIKLNVDQGDYAIKINPFQLQSESVHVNVNPKSIEVIQPLKQEKDVFENDTLILTTILKNVDTKPTIVWLRNGEPIPNGPTSKRVKSIPSSDGQQFKLTIDKIQLDESGIYALKINDQVITDCEVTVKQHPLKVVQPLKIIGKQLVNEKIELVCEINRSNVPCVWLKDNEPLEDQPEPSIDGKYRLKLDQLKIDDSGEYTIRFNDGELEQKVNVKIEYPPYEFIQQLKCIPSDEVEENEENLLMQCVLNRPLDDTVKIELFKNNKPVPVDNEHISIEKDGPSITVRFQQVKLDDAGTYKVTVDKTKETTTRLKVKELQLKIVEQLHLVDNDSNEIGETNPFEMSIKYNKPVKSVVLNKDGKRVPTTTDKHVQISYEDDNTTVRIQFDKAVVDDKGKYETVVRDSTISDKDGLKSSSLTITVKPLPILFTSDINVSSPNKDNIPEKSDVILTTTINQPNGKVKWFLNDKEIKEDQQHKITVNGQQRQLTLKATIIGDSGIYSARTDDDERTVELTIKEQPKPKIPRVIDGPKSLKLTEEEPLKIQLTVVDAPDDLNELSWSLNGKPISIDGIDTTDTPYDSSSEIGPRRYIYQEESDEPGRFIFTLEIPSCSSKLDAGNYTFHWKNDTKTPLASIKVDIVLAPLKFTIPLEPVYYVKEDATEPLVIRCEINRDQMKAVWTKGTTTLKSNVKDGPVLEQNNREFILKYPQPKKSDAGTYTIKIENLVGETKIEYVEQEITFTKPLTPDNVTITEGTEKQIDFFCETSKPVPVVWFHDDQDLTKLTPQQKKHYQIDDTNSVHKLRILQPVCADSGLYRCVIKSNNNETNSQCTIEPVGIDFVQPLATPVIADYNKTTVLECELTKRPQKVVWTKNGEPIEDSDKYEIMNNGKLQGLVINDCDDDDTAKYTITVDDKKSCSADVTVEHEPEKVKSPSPVVEKSPTEPESIQENPEDESEVESIVPEITSPFNKSVFRRPLQKALSVHEGNDFILECEVNDESQPTDWFLDDEKIMPDNEHFEIIENGPIRKLKVHQAELNDSGRYTCVDRQTEEKTSTDVDVIEAPIKIIKPLPETLTITQVELSHPNVQGCRFVRYDNKDEQQVLRKDKRTKLSCEGVKFTVVLDSLLPNDAGVYEFLGPNNLQSKCQVIVKAHPSKITQPLKDLTLQENQNLTLEARVDNEHAPISWFFNGQELKSDQHTTILSKGRRHTLVVQKVNMQDAGQYEIRTPDDKSACQVTVEPLDGVEFSKQLTIRPNEDISEMQTVELVCETNKDNVLVEWSKNGKPCDDQRLKIQVEGRVHSITIDESNLKDQGVYTCKIKSNNKATTATLKIKEIPVDFTQKMEPIDAIKGDTVTFECQLNKPNMSVKWLKENKPLTMVPGRFEATTDTDDDRNHLLTIHNTDMKDEGMYTCVIDNTTPSKKCSASLTVKSVTLELAEPLKDITINETDDLVLKFSVSHDVKQIANWKLDGRPIKPDERVQIEQDGKMHFLTIKNIQLNEKGKYTAQLANIETSCKVTVKNIPIKVVKDLYIVDDEQPIENQSVTLEIQLNKPLESEIILLKDGINVLKPKNKIPARVQATHIGNGTYQFKIDNLQPNDSGLYEVPVTPNLKSSLTLQVHPKQEEEQKPESKIEEPTPVKEVEPVTSEPEVEEPSLEEEQTKEDVKPQETQDYDFTIPLKGIISLNDNEPLHLECTLNCPVEELTAKTPEAIVWLRNGKPLTSDRVKTNANGNNLTLDIDNVKMNEDDGKYTLRLPNGKQCSVQVEIKPLKTKKLDTKSEISIPLHILLEKDRNEPWDENIVSNGPTNLGESIVLRCRTS</sequence>
<evidence type="ECO:0000313" key="9">
    <source>
        <dbReference type="EMBL" id="CAF4028555.1"/>
    </source>
</evidence>
<dbReference type="InterPro" id="IPR003598">
    <property type="entry name" value="Ig_sub2"/>
</dbReference>
<dbReference type="InterPro" id="IPR036179">
    <property type="entry name" value="Ig-like_dom_sf"/>
</dbReference>
<evidence type="ECO:0000256" key="1">
    <source>
        <dbReference type="ARBA" id="ARBA00004496"/>
    </source>
</evidence>
<dbReference type="EMBL" id="CAJNOK010015195">
    <property type="protein sequence ID" value="CAF1220457.1"/>
    <property type="molecule type" value="Genomic_DNA"/>
</dbReference>
<gene>
    <name evidence="8" type="ORF">OVA965_LOCUS24891</name>
    <name evidence="9" type="ORF">TMI583_LOCUS25617</name>
</gene>
<keyword evidence="3" id="KW-0597">Phosphoprotein</keyword>
<feature type="compositionally biased region" description="Basic and acidic residues" evidence="6">
    <location>
        <begin position="1659"/>
        <end position="1681"/>
    </location>
</feature>
<dbReference type="InterPro" id="IPR003599">
    <property type="entry name" value="Ig_sub"/>
</dbReference>
<dbReference type="SMART" id="SM00408">
    <property type="entry name" value="IGc2"/>
    <property type="match status" value="9"/>
</dbReference>
<dbReference type="PROSITE" id="PS50835">
    <property type="entry name" value="IG_LIKE"/>
    <property type="match status" value="8"/>
</dbReference>
<evidence type="ECO:0000256" key="6">
    <source>
        <dbReference type="SAM" id="MobiDB-lite"/>
    </source>
</evidence>
<feature type="non-terminal residue" evidence="8">
    <location>
        <position position="1"/>
    </location>
</feature>